<keyword evidence="3 4" id="KW-0440">LIM domain</keyword>
<dbReference type="SMART" id="SM01203">
    <property type="entry name" value="DUF3585"/>
    <property type="match status" value="1"/>
</dbReference>
<evidence type="ECO:0000259" key="7">
    <source>
        <dbReference type="PROSITE" id="PS50021"/>
    </source>
</evidence>
<dbReference type="InterPro" id="IPR050540">
    <property type="entry name" value="F-actin_Monoox_Mical"/>
</dbReference>
<dbReference type="InParanoid" id="A0A3P8V961"/>
<dbReference type="GO" id="GO:0046872">
    <property type="term" value="F:metal ion binding"/>
    <property type="evidence" value="ECO:0007669"/>
    <property type="project" value="UniProtKB-KW"/>
</dbReference>
<evidence type="ECO:0000256" key="5">
    <source>
        <dbReference type="SAM" id="Coils"/>
    </source>
</evidence>
<feature type="domain" description="BMERB" evidence="9">
    <location>
        <begin position="580"/>
        <end position="731"/>
    </location>
</feature>
<keyword evidence="11" id="KW-1185">Reference proteome</keyword>
<feature type="coiled-coil region" evidence="5">
    <location>
        <begin position="594"/>
        <end position="628"/>
    </location>
</feature>
<keyword evidence="5" id="KW-0175">Coiled coil</keyword>
<dbReference type="KEGG" id="csem:103393350"/>
<reference evidence="10 11" key="1">
    <citation type="journal article" date="2014" name="Nat. Genet.">
        <title>Whole-genome sequence of a flatfish provides insights into ZW sex chromosome evolution and adaptation to a benthic lifestyle.</title>
        <authorList>
            <person name="Chen S."/>
            <person name="Zhang G."/>
            <person name="Shao C."/>
            <person name="Huang Q."/>
            <person name="Liu G."/>
            <person name="Zhang P."/>
            <person name="Song W."/>
            <person name="An N."/>
            <person name="Chalopin D."/>
            <person name="Volff J.N."/>
            <person name="Hong Y."/>
            <person name="Li Q."/>
            <person name="Sha Z."/>
            <person name="Zhou H."/>
            <person name="Xie M."/>
            <person name="Yu Q."/>
            <person name="Liu Y."/>
            <person name="Xiang H."/>
            <person name="Wang N."/>
            <person name="Wu K."/>
            <person name="Yang C."/>
            <person name="Zhou Q."/>
            <person name="Liao X."/>
            <person name="Yang L."/>
            <person name="Hu Q."/>
            <person name="Zhang J."/>
            <person name="Meng L."/>
            <person name="Jin L."/>
            <person name="Tian Y."/>
            <person name="Lian J."/>
            <person name="Yang J."/>
            <person name="Miao G."/>
            <person name="Liu S."/>
            <person name="Liang Z."/>
            <person name="Yan F."/>
            <person name="Li Y."/>
            <person name="Sun B."/>
            <person name="Zhang H."/>
            <person name="Zhang J."/>
            <person name="Zhu Y."/>
            <person name="Du M."/>
            <person name="Zhao Y."/>
            <person name="Schartl M."/>
            <person name="Tang Q."/>
            <person name="Wang J."/>
        </authorList>
    </citation>
    <scope>NUCLEOTIDE SEQUENCE</scope>
</reference>
<dbReference type="PROSITE" id="PS51848">
    <property type="entry name" value="BMERB"/>
    <property type="match status" value="1"/>
</dbReference>
<dbReference type="PROSITE" id="PS50021">
    <property type="entry name" value="CH"/>
    <property type="match status" value="1"/>
</dbReference>
<evidence type="ECO:0000256" key="4">
    <source>
        <dbReference type="PROSITE-ProRule" id="PRU00125"/>
    </source>
</evidence>
<evidence type="ECO:0000256" key="1">
    <source>
        <dbReference type="ARBA" id="ARBA00022723"/>
    </source>
</evidence>
<accession>A0A3P8V961</accession>
<dbReference type="Pfam" id="PF00307">
    <property type="entry name" value="CH"/>
    <property type="match status" value="1"/>
</dbReference>
<evidence type="ECO:0000259" key="8">
    <source>
        <dbReference type="PROSITE" id="PS50023"/>
    </source>
</evidence>
<dbReference type="PANTHER" id="PTHR23167:SF89">
    <property type="entry name" value="MICAL-LIKE PROTEIN 1"/>
    <property type="match status" value="1"/>
</dbReference>
<feature type="region of interest" description="Disordered" evidence="6">
    <location>
        <begin position="314"/>
        <end position="372"/>
    </location>
</feature>
<dbReference type="OMA" id="PWMAIVH"/>
<proteinExistence type="predicted"/>
<reference evidence="10" key="3">
    <citation type="submission" date="2025-09" db="UniProtKB">
        <authorList>
            <consortium name="Ensembl"/>
        </authorList>
    </citation>
    <scope>IDENTIFICATION</scope>
</reference>
<dbReference type="Proteomes" id="UP000265120">
    <property type="component" value="Chromosome 17"/>
</dbReference>
<name>A0A3P8V961_CYNSE</name>
<evidence type="ECO:0000313" key="11">
    <source>
        <dbReference type="Proteomes" id="UP000265120"/>
    </source>
</evidence>
<dbReference type="InterPro" id="IPR022735">
    <property type="entry name" value="bMERB_dom"/>
</dbReference>
<keyword evidence="2 4" id="KW-0862">Zinc</keyword>
<dbReference type="InterPro" id="IPR001781">
    <property type="entry name" value="Znf_LIM"/>
</dbReference>
<feature type="domain" description="Calponin-homology (CH)" evidence="7">
    <location>
        <begin position="47"/>
        <end position="153"/>
    </location>
</feature>
<dbReference type="Gene3D" id="1.10.418.10">
    <property type="entry name" value="Calponin-like domain"/>
    <property type="match status" value="1"/>
</dbReference>
<evidence type="ECO:0000256" key="6">
    <source>
        <dbReference type="SAM" id="MobiDB-lite"/>
    </source>
</evidence>
<evidence type="ECO:0000259" key="9">
    <source>
        <dbReference type="PROSITE" id="PS51848"/>
    </source>
</evidence>
<dbReference type="InterPro" id="IPR036872">
    <property type="entry name" value="CH_dom_sf"/>
</dbReference>
<keyword evidence="1 4" id="KW-0479">Metal-binding</keyword>
<sequence>MAFTLLDTFSARLWSYKQPNLQSCLRSPKQMKYHVKAINVSGHGLRMTSVRDLRDWSRGVCATYPNVDIKDMSTSFRNGLAFCAIIHKHRPDLIDFSSLSKKNIYQNNKLAFTVAETRLGVSALLDPKELVSNKVPDGLSIVTYLSQLYFYFNRKSLGAGPAGLSSSHGAVLNKTGDSSKPLKSVTHLETDHFSNTRTRMVCHLCLKPVHLIQRHLIDGKFYHLSCFRCKLCHSTLLPESYKQGGDAQSLICTYHITIESPRSDSNQFIGSVENHPECNIHAGFSSYSGLCISSVPHYTNKTMAQDEPVFKTSEMEATEEQQRNSKDMERENLDSTEEFSGVSTNPPPPDSPAPRDEQTDTEAAPIQTNSDIQEEVVVNQQPSADLSACGEVTQRDDGVDPGPTVISAPVLQKNDTSAAAGINPAGVSSNQHRPSLTPAQSSGQTAGRSKVKLKHPWMTIIHPGPWTQLPPAAPPVAPSHLKSLYRPCGPWYRTRAVPSNPFVEKVPMKARSEHQRKSRVTAVGSEINGTESAAQGGAGVAGTQCLTPNVSPSQRKSMTKSQSLQSLSSKRVPAPGHGFPLVKRKVQTDECGSTQNLETQMREVGERLEEVQQRGVQLEKKLRECQDAEEEEQMLMDWFSLLCERQVLVRRDTELVYLTKQQHLEERQADVEYEIRCILNKPEKDKSPEDQGREQQLMDELVSIIEERDHIIGSLDLDRQREQEEEGVSKAFLKNKEIQKEGLKEMKKSKGKMNPTNIFKILNHKVENTEDHRENNS</sequence>
<dbReference type="AlphaFoldDB" id="A0A3P8V961"/>
<evidence type="ECO:0000256" key="2">
    <source>
        <dbReference type="ARBA" id="ARBA00022833"/>
    </source>
</evidence>
<dbReference type="PROSITE" id="PS00478">
    <property type="entry name" value="LIM_DOMAIN_1"/>
    <property type="match status" value="1"/>
</dbReference>
<feature type="compositionally biased region" description="Polar residues" evidence="6">
    <location>
        <begin position="544"/>
        <end position="556"/>
    </location>
</feature>
<dbReference type="PANTHER" id="PTHR23167">
    <property type="entry name" value="CALPONIN HOMOLOGY DOMAIN-CONTAINING PROTEIN DDB_G0272472-RELATED"/>
    <property type="match status" value="1"/>
</dbReference>
<dbReference type="Gene3D" id="2.10.110.10">
    <property type="entry name" value="Cysteine Rich Protein"/>
    <property type="match status" value="1"/>
</dbReference>
<dbReference type="PROSITE" id="PS50023">
    <property type="entry name" value="LIM_DOMAIN_2"/>
    <property type="match status" value="1"/>
</dbReference>
<dbReference type="SUPFAM" id="SSF47576">
    <property type="entry name" value="Calponin-homology domain, CH-domain"/>
    <property type="match status" value="1"/>
</dbReference>
<feature type="region of interest" description="Disordered" evidence="6">
    <location>
        <begin position="419"/>
        <end position="449"/>
    </location>
</feature>
<reference evidence="10" key="2">
    <citation type="submission" date="2025-08" db="UniProtKB">
        <authorList>
            <consortium name="Ensembl"/>
        </authorList>
    </citation>
    <scope>IDENTIFICATION</scope>
</reference>
<dbReference type="Pfam" id="PF12130">
    <property type="entry name" value="bMERB_dom"/>
    <property type="match status" value="1"/>
</dbReference>
<dbReference type="SMART" id="SM00132">
    <property type="entry name" value="LIM"/>
    <property type="match status" value="1"/>
</dbReference>
<organism evidence="10 11">
    <name type="scientific">Cynoglossus semilaevis</name>
    <name type="common">Tongue sole</name>
    <dbReference type="NCBI Taxonomy" id="244447"/>
    <lineage>
        <taxon>Eukaryota</taxon>
        <taxon>Metazoa</taxon>
        <taxon>Chordata</taxon>
        <taxon>Craniata</taxon>
        <taxon>Vertebrata</taxon>
        <taxon>Euteleostomi</taxon>
        <taxon>Actinopterygii</taxon>
        <taxon>Neopterygii</taxon>
        <taxon>Teleostei</taxon>
        <taxon>Neoteleostei</taxon>
        <taxon>Acanthomorphata</taxon>
        <taxon>Carangaria</taxon>
        <taxon>Pleuronectiformes</taxon>
        <taxon>Pleuronectoidei</taxon>
        <taxon>Cynoglossidae</taxon>
        <taxon>Cynoglossinae</taxon>
        <taxon>Cynoglossus</taxon>
    </lineage>
</organism>
<dbReference type="InterPro" id="IPR001715">
    <property type="entry name" value="CH_dom"/>
</dbReference>
<feature type="compositionally biased region" description="Basic and acidic residues" evidence="6">
    <location>
        <begin position="320"/>
        <end position="333"/>
    </location>
</feature>
<dbReference type="SMART" id="SM00033">
    <property type="entry name" value="CH"/>
    <property type="match status" value="1"/>
</dbReference>
<evidence type="ECO:0000313" key="10">
    <source>
        <dbReference type="Ensembl" id="ENSCSEP00000010679.1"/>
    </source>
</evidence>
<feature type="domain" description="LIM zinc-binding" evidence="8">
    <location>
        <begin position="200"/>
        <end position="262"/>
    </location>
</feature>
<feature type="region of interest" description="Disordered" evidence="6">
    <location>
        <begin position="531"/>
        <end position="580"/>
    </location>
</feature>
<feature type="compositionally biased region" description="Low complexity" evidence="6">
    <location>
        <begin position="560"/>
        <end position="570"/>
    </location>
</feature>
<protein>
    <submittedName>
        <fullName evidence="10">MICAL like 1</fullName>
    </submittedName>
</protein>
<dbReference type="Ensembl" id="ENSCSET00000010808.1">
    <property type="protein sequence ID" value="ENSCSEP00000010679.1"/>
    <property type="gene ID" value="ENSCSEG00000006854.1"/>
</dbReference>
<evidence type="ECO:0000256" key="3">
    <source>
        <dbReference type="ARBA" id="ARBA00023038"/>
    </source>
</evidence>
<dbReference type="GeneTree" id="ENSGT00940000156057"/>
<feature type="compositionally biased region" description="Polar residues" evidence="6">
    <location>
        <begin position="426"/>
        <end position="447"/>
    </location>
</feature>